<dbReference type="NCBIfam" id="NF040570">
    <property type="entry name" value="guided_TnpB"/>
    <property type="match status" value="1"/>
</dbReference>
<evidence type="ECO:0000256" key="1">
    <source>
        <dbReference type="ARBA" id="ARBA00008761"/>
    </source>
</evidence>
<comment type="similarity">
    <text evidence="1">In the C-terminal section; belongs to the transposase 35 family.</text>
</comment>
<keyword evidence="6" id="KW-0238">DNA-binding</keyword>
<dbReference type="HOGENOM" id="CLU_032903_0_0_3"/>
<name>K9VQ52_9CYAN</name>
<evidence type="ECO:0000256" key="6">
    <source>
        <dbReference type="ARBA" id="ARBA00023125"/>
    </source>
</evidence>
<evidence type="ECO:0000256" key="4">
    <source>
        <dbReference type="ARBA" id="ARBA00022723"/>
    </source>
</evidence>
<keyword evidence="3" id="KW-0815">Transposition</keyword>
<evidence type="ECO:0000313" key="12">
    <source>
        <dbReference type="EMBL" id="AFZ10046.1"/>
    </source>
</evidence>
<dbReference type="PANTHER" id="PTHR30405:SF25">
    <property type="entry name" value="RNA-GUIDED DNA ENDONUCLEASE INSQ-RELATED"/>
    <property type="match status" value="1"/>
</dbReference>
<accession>K9VQ52</accession>
<dbReference type="eggNOG" id="COG0675">
    <property type="taxonomic scope" value="Bacteria"/>
</dbReference>
<dbReference type="GO" id="GO:0003677">
    <property type="term" value="F:DNA binding"/>
    <property type="evidence" value="ECO:0007669"/>
    <property type="project" value="UniProtKB-KW"/>
</dbReference>
<dbReference type="Pfam" id="PF01385">
    <property type="entry name" value="OrfB_IS605"/>
    <property type="match status" value="1"/>
</dbReference>
<keyword evidence="13" id="KW-1185">Reference proteome</keyword>
<comment type="similarity">
    <text evidence="2">In the N-terminal section; belongs to the transposase 2 family.</text>
</comment>
<feature type="domain" description="Transposase putative helix-turn-helix" evidence="11">
    <location>
        <begin position="1"/>
        <end position="46"/>
    </location>
</feature>
<dbReference type="InterPro" id="IPR021027">
    <property type="entry name" value="Transposase_put_HTH"/>
</dbReference>
<dbReference type="InterPro" id="IPR001959">
    <property type="entry name" value="Transposase"/>
</dbReference>
<evidence type="ECO:0000259" key="9">
    <source>
        <dbReference type="Pfam" id="PF01385"/>
    </source>
</evidence>
<gene>
    <name evidence="12" type="ORF">Osc7112_5838</name>
</gene>
<keyword evidence="4" id="KW-0479">Metal-binding</keyword>
<dbReference type="GO" id="GO:0046872">
    <property type="term" value="F:metal ion binding"/>
    <property type="evidence" value="ECO:0007669"/>
    <property type="project" value="UniProtKB-KW"/>
</dbReference>
<feature type="domain" description="Cas12f1-like TNB" evidence="10">
    <location>
        <begin position="290"/>
        <end position="362"/>
    </location>
</feature>
<dbReference type="Proteomes" id="UP000010478">
    <property type="component" value="Chromosome"/>
</dbReference>
<dbReference type="GO" id="GO:0006310">
    <property type="term" value="P:DNA recombination"/>
    <property type="evidence" value="ECO:0007669"/>
    <property type="project" value="UniProtKB-KW"/>
</dbReference>
<dbReference type="InterPro" id="IPR010095">
    <property type="entry name" value="Cas12f1-like_TNB"/>
</dbReference>
<evidence type="ECO:0000256" key="3">
    <source>
        <dbReference type="ARBA" id="ARBA00022578"/>
    </source>
</evidence>
<evidence type="ECO:0000256" key="8">
    <source>
        <dbReference type="SAM" id="MobiDB-lite"/>
    </source>
</evidence>
<dbReference type="NCBIfam" id="TIGR01766">
    <property type="entry name" value="IS200/IS605 family accessory protein TnpB-like domain"/>
    <property type="match status" value="1"/>
</dbReference>
<evidence type="ECO:0000256" key="5">
    <source>
        <dbReference type="ARBA" id="ARBA00022833"/>
    </source>
</evidence>
<dbReference type="PANTHER" id="PTHR30405">
    <property type="entry name" value="TRANSPOSASE"/>
    <property type="match status" value="1"/>
</dbReference>
<evidence type="ECO:0000313" key="13">
    <source>
        <dbReference type="Proteomes" id="UP000010478"/>
    </source>
</evidence>
<evidence type="ECO:0000259" key="10">
    <source>
        <dbReference type="Pfam" id="PF07282"/>
    </source>
</evidence>
<feature type="domain" description="Probable transposase IS891/IS1136/IS1341" evidence="9">
    <location>
        <begin position="162"/>
        <end position="278"/>
    </location>
</feature>
<dbReference type="RefSeq" id="WP_015179247.1">
    <property type="nucleotide sequence ID" value="NC_019729.1"/>
</dbReference>
<proteinExistence type="inferred from homology"/>
<dbReference type="EMBL" id="CP003614">
    <property type="protein sequence ID" value="AFZ10046.1"/>
    <property type="molecule type" value="Genomic_DNA"/>
</dbReference>
<dbReference type="GO" id="GO:0032196">
    <property type="term" value="P:transposition"/>
    <property type="evidence" value="ECO:0007669"/>
    <property type="project" value="UniProtKB-KW"/>
</dbReference>
<reference evidence="12 13" key="1">
    <citation type="submission" date="2012-05" db="EMBL/GenBank/DDBJ databases">
        <title>Finished chromosome of genome of Oscillatoria sp. PCC 7112.</title>
        <authorList>
            <consortium name="US DOE Joint Genome Institute"/>
            <person name="Gugger M."/>
            <person name="Coursin T."/>
            <person name="Rippka R."/>
            <person name="Tandeau De Marsac N."/>
            <person name="Huntemann M."/>
            <person name="Wei C.-L."/>
            <person name="Han J."/>
            <person name="Detter J.C."/>
            <person name="Han C."/>
            <person name="Tapia R."/>
            <person name="Davenport K."/>
            <person name="Daligault H."/>
            <person name="Erkkila T."/>
            <person name="Gu W."/>
            <person name="Munk A.C.C."/>
            <person name="Teshima H."/>
            <person name="Xu Y."/>
            <person name="Chain P."/>
            <person name="Chen A."/>
            <person name="Krypides N."/>
            <person name="Mavromatis K."/>
            <person name="Markowitz V."/>
            <person name="Szeto E."/>
            <person name="Ivanova N."/>
            <person name="Mikhailova N."/>
            <person name="Ovchinnikova G."/>
            <person name="Pagani I."/>
            <person name="Pati A."/>
            <person name="Goodwin L."/>
            <person name="Peters L."/>
            <person name="Pitluck S."/>
            <person name="Woyke T."/>
            <person name="Kerfeld C."/>
        </authorList>
    </citation>
    <scope>NUCLEOTIDE SEQUENCE [LARGE SCALE GENOMIC DNA]</scope>
    <source>
        <strain evidence="12 13">PCC 7112</strain>
    </source>
</reference>
<dbReference type="STRING" id="179408.Osc7112_5838"/>
<evidence type="ECO:0000256" key="2">
    <source>
        <dbReference type="ARBA" id="ARBA00011044"/>
    </source>
</evidence>
<feature type="compositionally biased region" description="Basic residues" evidence="8">
    <location>
        <begin position="197"/>
        <end position="227"/>
    </location>
</feature>
<organism evidence="12 13">
    <name type="scientific">Phormidium nigroviride PCC 7112</name>
    <dbReference type="NCBI Taxonomy" id="179408"/>
    <lineage>
        <taxon>Bacteria</taxon>
        <taxon>Bacillati</taxon>
        <taxon>Cyanobacteriota</taxon>
        <taxon>Cyanophyceae</taxon>
        <taxon>Oscillatoriophycideae</taxon>
        <taxon>Oscillatoriales</taxon>
        <taxon>Oscillatoriaceae</taxon>
        <taxon>Phormidium</taxon>
    </lineage>
</organism>
<sequence>MYHAVKVRIYPTPEQEQYLAQCFGNCRWLYNRMLNLTTTTYKETGKGMSKAAMDKLLPGLKTEFEWLGIAYSQSLQRVTFNLSAAFVNFFEGRTKYPTFKKKGAKQSVSYPQNVKLMVSEKSIKFPGTLGYVKTKFHRSLPDGKQGCVTISQNTDGTYFASILFEVSKQTLEPVNDAIGVDMGLKDFAIASNGVKHNQPKKAQKKLQKLERNKKRKQRKLARKKGYSNRRKAKLLVAKVCSKIARIREDFLHKLSRKIVNENQVIVTENLSVKNMVKNPNLARAISDRGWGKFCTMLKYKAEQLDRNYVEINRFFPSSQLCSETLLPIPQLQKGWDSLKVRYVDCPNCGKQHDRDINAAINIRNEGLRILALGTSASAFGGGVSPKRSGRKKSTIVEAIPREERSLHHTAPCS</sequence>
<dbReference type="AlphaFoldDB" id="K9VQ52"/>
<feature type="region of interest" description="Disordered" evidence="8">
    <location>
        <begin position="195"/>
        <end position="227"/>
    </location>
</feature>
<evidence type="ECO:0000256" key="7">
    <source>
        <dbReference type="ARBA" id="ARBA00023172"/>
    </source>
</evidence>
<keyword evidence="5" id="KW-0862">Zinc</keyword>
<protein>
    <submittedName>
        <fullName evidence="12">Transposase, IS605 OrfB family</fullName>
    </submittedName>
</protein>
<dbReference type="OrthoDB" id="443538at2"/>
<dbReference type="InterPro" id="IPR051399">
    <property type="entry name" value="RNA-guided_DNA_endo/Transpos"/>
</dbReference>
<evidence type="ECO:0000259" key="11">
    <source>
        <dbReference type="Pfam" id="PF12323"/>
    </source>
</evidence>
<dbReference type="Pfam" id="PF07282">
    <property type="entry name" value="Cas12f1-like_TNB"/>
    <property type="match status" value="1"/>
</dbReference>
<dbReference type="KEGG" id="oni:Osc7112_5838"/>
<dbReference type="Pfam" id="PF12323">
    <property type="entry name" value="HTH_OrfB_IS605"/>
    <property type="match status" value="1"/>
</dbReference>
<keyword evidence="7" id="KW-0233">DNA recombination</keyword>